<evidence type="ECO:0008006" key="4">
    <source>
        <dbReference type="Google" id="ProtNLM"/>
    </source>
</evidence>
<feature type="compositionally biased region" description="Pro residues" evidence="1">
    <location>
        <begin position="24"/>
        <end position="35"/>
    </location>
</feature>
<reference evidence="2" key="1">
    <citation type="submission" date="2023-03" db="EMBL/GenBank/DDBJ databases">
        <title>Massive genome expansion in bonnet fungi (Mycena s.s.) driven by repeated elements and novel gene families across ecological guilds.</title>
        <authorList>
            <consortium name="Lawrence Berkeley National Laboratory"/>
            <person name="Harder C.B."/>
            <person name="Miyauchi S."/>
            <person name="Viragh M."/>
            <person name="Kuo A."/>
            <person name="Thoen E."/>
            <person name="Andreopoulos B."/>
            <person name="Lu D."/>
            <person name="Skrede I."/>
            <person name="Drula E."/>
            <person name="Henrissat B."/>
            <person name="Morin E."/>
            <person name="Kohler A."/>
            <person name="Barry K."/>
            <person name="LaButti K."/>
            <person name="Morin E."/>
            <person name="Salamov A."/>
            <person name="Lipzen A."/>
            <person name="Mereny Z."/>
            <person name="Hegedus B."/>
            <person name="Baldrian P."/>
            <person name="Stursova M."/>
            <person name="Weitz H."/>
            <person name="Taylor A."/>
            <person name="Grigoriev I.V."/>
            <person name="Nagy L.G."/>
            <person name="Martin F."/>
            <person name="Kauserud H."/>
        </authorList>
    </citation>
    <scope>NUCLEOTIDE SEQUENCE</scope>
    <source>
        <strain evidence="2">CBHHK067</strain>
    </source>
</reference>
<feature type="region of interest" description="Disordered" evidence="1">
    <location>
        <begin position="384"/>
        <end position="403"/>
    </location>
</feature>
<protein>
    <recommendedName>
        <fullName evidence="4">DDE-1 domain-containing protein</fullName>
    </recommendedName>
</protein>
<feature type="compositionally biased region" description="Basic and acidic residues" evidence="1">
    <location>
        <begin position="10"/>
        <end position="21"/>
    </location>
</feature>
<dbReference type="Proteomes" id="UP001221757">
    <property type="component" value="Unassembled WGS sequence"/>
</dbReference>
<dbReference type="AlphaFoldDB" id="A0AAD7GIX8"/>
<dbReference type="PANTHER" id="PTHR35871">
    <property type="entry name" value="EXPRESSED PROTEIN"/>
    <property type="match status" value="1"/>
</dbReference>
<dbReference type="EMBL" id="JARKIE010000066">
    <property type="protein sequence ID" value="KAJ7690180.1"/>
    <property type="molecule type" value="Genomic_DNA"/>
</dbReference>
<feature type="compositionally biased region" description="Basic and acidic residues" evidence="1">
    <location>
        <begin position="59"/>
        <end position="75"/>
    </location>
</feature>
<evidence type="ECO:0000313" key="3">
    <source>
        <dbReference type="Proteomes" id="UP001221757"/>
    </source>
</evidence>
<evidence type="ECO:0000256" key="1">
    <source>
        <dbReference type="SAM" id="MobiDB-lite"/>
    </source>
</evidence>
<gene>
    <name evidence="2" type="ORF">B0H17DRAFT_1201760</name>
</gene>
<keyword evidence="3" id="KW-1185">Reference proteome</keyword>
<dbReference type="PANTHER" id="PTHR35871:SF1">
    <property type="entry name" value="CXC1-LIKE CYSTEINE CLUSTER ASSOCIATED WITH KDZ TRANSPOSASES DOMAIN-CONTAINING PROTEIN"/>
    <property type="match status" value="1"/>
</dbReference>
<feature type="compositionally biased region" description="Polar residues" evidence="1">
    <location>
        <begin position="394"/>
        <end position="403"/>
    </location>
</feature>
<feature type="region of interest" description="Disordered" evidence="1">
    <location>
        <begin position="1"/>
        <end position="86"/>
    </location>
</feature>
<comment type="caution">
    <text evidence="2">The sequence shown here is derived from an EMBL/GenBank/DDBJ whole genome shotgun (WGS) entry which is preliminary data.</text>
</comment>
<proteinExistence type="predicted"/>
<organism evidence="2 3">
    <name type="scientific">Mycena rosella</name>
    <name type="common">Pink bonnet</name>
    <name type="synonym">Agaricus rosellus</name>
    <dbReference type="NCBI Taxonomy" id="1033263"/>
    <lineage>
        <taxon>Eukaryota</taxon>
        <taxon>Fungi</taxon>
        <taxon>Dikarya</taxon>
        <taxon>Basidiomycota</taxon>
        <taxon>Agaricomycotina</taxon>
        <taxon>Agaricomycetes</taxon>
        <taxon>Agaricomycetidae</taxon>
        <taxon>Agaricales</taxon>
        <taxon>Marasmiineae</taxon>
        <taxon>Mycenaceae</taxon>
        <taxon>Mycena</taxon>
    </lineage>
</organism>
<name>A0AAD7GIX8_MYCRO</name>
<evidence type="ECO:0000313" key="2">
    <source>
        <dbReference type="EMBL" id="KAJ7690180.1"/>
    </source>
</evidence>
<sequence>MFSKSAAKRPRTESVSSDHIEMISPPPDVQFPPPFKRAKTHDDVRAISESGPSSSAHDLAVRDEEAEFTSDKSDLLEEPEVPPEQLETEARLCDGDAAIDAIVAADDIADWVYTILDDAASKEPDELEALAVVNPTLLQRHVNSTLLPSLSKKKTTISIRHCQRWLWGLGYRRKRHHIGVYWDGHERKDIKKRRKAYLAELQAFEHLRATYLEPQMLEILELDDNEVEHVVIVHDESTLHSNDYQNNHYWLKEGEQVLKKKERGRLIMVSGFLCERYGLLALPDDMVAENEKLTAELRLAFTDSTTVIYPDNKAGGNTYWNMEQMIAQLVKAILIARHLFPNAIIHWVFDNSSAHGSLALTVSKMNITPGGKVPTMRDTIIPLDNPHGHGGKVQTMSSKLAAH</sequence>
<accession>A0AAD7GIX8</accession>